<dbReference type="PANTHER" id="PTHR30514">
    <property type="entry name" value="GLUCOKINASE"/>
    <property type="match status" value="1"/>
</dbReference>
<accession>A0ABS9NQK3</accession>
<dbReference type="Gene3D" id="1.10.10.10">
    <property type="entry name" value="Winged helix-like DNA-binding domain superfamily/Winged helix DNA-binding domain"/>
    <property type="match status" value="1"/>
</dbReference>
<dbReference type="Gene3D" id="3.40.50.10490">
    <property type="entry name" value="Glucose-6-phosphate isomerase like protein, domain 1"/>
    <property type="match status" value="1"/>
</dbReference>
<organism evidence="7 8">
    <name type="scientific">Kingella pumchi</name>
    <dbReference type="NCBI Taxonomy" id="2779506"/>
    <lineage>
        <taxon>Bacteria</taxon>
        <taxon>Pseudomonadati</taxon>
        <taxon>Pseudomonadota</taxon>
        <taxon>Betaproteobacteria</taxon>
        <taxon>Neisseriales</taxon>
        <taxon>Neisseriaceae</taxon>
        <taxon>Kingella</taxon>
    </lineage>
</organism>
<dbReference type="Proteomes" id="UP001298424">
    <property type="component" value="Unassembled WGS sequence"/>
</dbReference>
<dbReference type="InterPro" id="IPR046348">
    <property type="entry name" value="SIS_dom_sf"/>
</dbReference>
<keyword evidence="4" id="KW-0804">Transcription</keyword>
<sequence>MLATISRQLDTLSKAERKVGEYVLAEPKWFVQSPVAEIAARAQVSQPTVIRFCRSLGYDGLPQFKLALSAATSHNGLPYVHEELNIDDNVAAVREKVLSNTAAAMLGLRGSLDDAEVERAVSLLAAARRVEFYGVGNSGIVAQDAQHKFFRFGISTVAYVDSHIQLMAASVLSPQDVLVAVSNSGLSREVLEAVEIAKNNGCVIIGLTRPGSPLAEQADCLLAVPSREDGRLYTPMVSRLLHLAVIDILVISLALRLGEAASSSLAKGKRSVEAHRAGAAEE</sequence>
<dbReference type="Pfam" id="PF01418">
    <property type="entry name" value="HTH_6"/>
    <property type="match status" value="1"/>
</dbReference>
<dbReference type="EMBL" id="JAKOOW010000078">
    <property type="protein sequence ID" value="MCG6505081.1"/>
    <property type="molecule type" value="Genomic_DNA"/>
</dbReference>
<dbReference type="InterPro" id="IPR000281">
    <property type="entry name" value="HTH_RpiR"/>
</dbReference>
<dbReference type="SUPFAM" id="SSF53697">
    <property type="entry name" value="SIS domain"/>
    <property type="match status" value="1"/>
</dbReference>
<dbReference type="CDD" id="cd05013">
    <property type="entry name" value="SIS_RpiR"/>
    <property type="match status" value="1"/>
</dbReference>
<dbReference type="InterPro" id="IPR047640">
    <property type="entry name" value="RpiR-like"/>
</dbReference>
<comment type="caution">
    <text evidence="7">The sequence shown here is derived from an EMBL/GenBank/DDBJ whole genome shotgun (WGS) entry which is preliminary data.</text>
</comment>
<dbReference type="Pfam" id="PF01380">
    <property type="entry name" value="SIS"/>
    <property type="match status" value="1"/>
</dbReference>
<proteinExistence type="predicted"/>
<dbReference type="PANTHER" id="PTHR30514:SF1">
    <property type="entry name" value="HTH-TYPE TRANSCRIPTIONAL REGULATOR HEXR-RELATED"/>
    <property type="match status" value="1"/>
</dbReference>
<dbReference type="InterPro" id="IPR009057">
    <property type="entry name" value="Homeodomain-like_sf"/>
</dbReference>
<gene>
    <name evidence="7" type="ORF">MB824_11350</name>
</gene>
<dbReference type="RefSeq" id="WP_238748648.1">
    <property type="nucleotide sequence ID" value="NZ_JAKOOW010000078.1"/>
</dbReference>
<keyword evidence="2" id="KW-0238">DNA-binding</keyword>
<evidence type="ECO:0000256" key="4">
    <source>
        <dbReference type="ARBA" id="ARBA00023163"/>
    </source>
</evidence>
<feature type="domain" description="HTH rpiR-type" evidence="5">
    <location>
        <begin position="1"/>
        <end position="75"/>
    </location>
</feature>
<dbReference type="InterPro" id="IPR035472">
    <property type="entry name" value="RpiR-like_SIS"/>
</dbReference>
<evidence type="ECO:0000313" key="8">
    <source>
        <dbReference type="Proteomes" id="UP001298424"/>
    </source>
</evidence>
<evidence type="ECO:0000256" key="1">
    <source>
        <dbReference type="ARBA" id="ARBA00023015"/>
    </source>
</evidence>
<dbReference type="InterPro" id="IPR001347">
    <property type="entry name" value="SIS_dom"/>
</dbReference>
<evidence type="ECO:0000313" key="7">
    <source>
        <dbReference type="EMBL" id="MCG6505081.1"/>
    </source>
</evidence>
<protein>
    <submittedName>
        <fullName evidence="7">MurR/RpiR family transcriptional regulator</fullName>
    </submittedName>
</protein>
<reference evidence="7 8" key="1">
    <citation type="submission" date="2022-02" db="EMBL/GenBank/DDBJ databases">
        <title>Genome sequence data of Kingella unionensis sp. nov. strain CICC 24913 (CCUG 75125).</title>
        <authorList>
            <person name="Xiao M."/>
        </authorList>
    </citation>
    <scope>NUCLEOTIDE SEQUENCE [LARGE SCALE GENOMIC DNA]</scope>
    <source>
        <strain evidence="7 8">CICC 24913</strain>
    </source>
</reference>
<evidence type="ECO:0000259" key="6">
    <source>
        <dbReference type="PROSITE" id="PS51464"/>
    </source>
</evidence>
<keyword evidence="8" id="KW-1185">Reference proteome</keyword>
<evidence type="ECO:0000256" key="3">
    <source>
        <dbReference type="ARBA" id="ARBA00023152"/>
    </source>
</evidence>
<evidence type="ECO:0000256" key="2">
    <source>
        <dbReference type="ARBA" id="ARBA00023125"/>
    </source>
</evidence>
<name>A0ABS9NQK3_9NEIS</name>
<evidence type="ECO:0000259" key="5">
    <source>
        <dbReference type="PROSITE" id="PS51071"/>
    </source>
</evidence>
<keyword evidence="1" id="KW-0805">Transcription regulation</keyword>
<feature type="domain" description="SIS" evidence="6">
    <location>
        <begin position="120"/>
        <end position="259"/>
    </location>
</feature>
<dbReference type="PROSITE" id="PS51464">
    <property type="entry name" value="SIS"/>
    <property type="match status" value="1"/>
</dbReference>
<keyword evidence="3" id="KW-0324">Glycolysis</keyword>
<dbReference type="SUPFAM" id="SSF46689">
    <property type="entry name" value="Homeodomain-like"/>
    <property type="match status" value="1"/>
</dbReference>
<dbReference type="InterPro" id="IPR036388">
    <property type="entry name" value="WH-like_DNA-bd_sf"/>
</dbReference>
<dbReference type="PROSITE" id="PS51071">
    <property type="entry name" value="HTH_RPIR"/>
    <property type="match status" value="1"/>
</dbReference>